<dbReference type="Proteomes" id="UP001642360">
    <property type="component" value="Unassembled WGS sequence"/>
</dbReference>
<sequence>MVMMPLASSKGKLQQAYTFLISETVDKPNSDALQFLKLPPFGALEKVAQSLESHPEGGGGPENTIAAAYPSTCFNSPTIEQCGLCSIYFVATLQNSMQINPHGVGQ</sequence>
<organism evidence="1 2">
    <name type="scientific">Ilex paraguariensis</name>
    <name type="common">yerba mate</name>
    <dbReference type="NCBI Taxonomy" id="185542"/>
    <lineage>
        <taxon>Eukaryota</taxon>
        <taxon>Viridiplantae</taxon>
        <taxon>Streptophyta</taxon>
        <taxon>Embryophyta</taxon>
        <taxon>Tracheophyta</taxon>
        <taxon>Spermatophyta</taxon>
        <taxon>Magnoliopsida</taxon>
        <taxon>eudicotyledons</taxon>
        <taxon>Gunneridae</taxon>
        <taxon>Pentapetalae</taxon>
        <taxon>asterids</taxon>
        <taxon>campanulids</taxon>
        <taxon>Aquifoliales</taxon>
        <taxon>Aquifoliaceae</taxon>
        <taxon>Ilex</taxon>
    </lineage>
</organism>
<reference evidence="1 2" key="1">
    <citation type="submission" date="2024-02" db="EMBL/GenBank/DDBJ databases">
        <authorList>
            <person name="Vignale AGUSTIN F."/>
            <person name="Sosa J E."/>
            <person name="Modenutti C."/>
        </authorList>
    </citation>
    <scope>NUCLEOTIDE SEQUENCE [LARGE SCALE GENOMIC DNA]</scope>
</reference>
<proteinExistence type="predicted"/>
<evidence type="ECO:0000313" key="1">
    <source>
        <dbReference type="EMBL" id="CAK9152609.1"/>
    </source>
</evidence>
<dbReference type="AlphaFoldDB" id="A0ABC8S5V8"/>
<evidence type="ECO:0000313" key="2">
    <source>
        <dbReference type="Proteomes" id="UP001642360"/>
    </source>
</evidence>
<accession>A0ABC8S5V8</accession>
<dbReference type="EMBL" id="CAUOFW020002280">
    <property type="protein sequence ID" value="CAK9152609.1"/>
    <property type="molecule type" value="Genomic_DNA"/>
</dbReference>
<name>A0ABC8S5V8_9AQUA</name>
<protein>
    <submittedName>
        <fullName evidence="1">Uncharacterized protein</fullName>
    </submittedName>
</protein>
<gene>
    <name evidence="1" type="ORF">ILEXP_LOCUS20835</name>
</gene>
<comment type="caution">
    <text evidence="1">The sequence shown here is derived from an EMBL/GenBank/DDBJ whole genome shotgun (WGS) entry which is preliminary data.</text>
</comment>
<keyword evidence="2" id="KW-1185">Reference proteome</keyword>